<dbReference type="Proteomes" id="UP001164929">
    <property type="component" value="Chromosome 14"/>
</dbReference>
<organism evidence="2 3">
    <name type="scientific">Populus alba x Populus x berolinensis</name>
    <dbReference type="NCBI Taxonomy" id="444605"/>
    <lineage>
        <taxon>Eukaryota</taxon>
        <taxon>Viridiplantae</taxon>
        <taxon>Streptophyta</taxon>
        <taxon>Embryophyta</taxon>
        <taxon>Tracheophyta</taxon>
        <taxon>Spermatophyta</taxon>
        <taxon>Magnoliopsida</taxon>
        <taxon>eudicotyledons</taxon>
        <taxon>Gunneridae</taxon>
        <taxon>Pentapetalae</taxon>
        <taxon>rosids</taxon>
        <taxon>fabids</taxon>
        <taxon>Malpighiales</taxon>
        <taxon>Salicaceae</taxon>
        <taxon>Saliceae</taxon>
        <taxon>Populus</taxon>
    </lineage>
</organism>
<name>A0AAD6LS80_9ROSI</name>
<accession>A0AAD6LS80</accession>
<gene>
    <name evidence="2" type="ORF">NC653_032740</name>
</gene>
<keyword evidence="1" id="KW-0732">Signal</keyword>
<feature type="signal peptide" evidence="1">
    <location>
        <begin position="1"/>
        <end position="19"/>
    </location>
</feature>
<evidence type="ECO:0000313" key="3">
    <source>
        <dbReference type="Proteomes" id="UP001164929"/>
    </source>
</evidence>
<keyword evidence="3" id="KW-1185">Reference proteome</keyword>
<sequence>MVFMVKALILFLTVIQKESTNRNFRNYVFHSVVHK</sequence>
<evidence type="ECO:0000256" key="1">
    <source>
        <dbReference type="SAM" id="SignalP"/>
    </source>
</evidence>
<comment type="caution">
    <text evidence="2">The sequence shown here is derived from an EMBL/GenBank/DDBJ whole genome shotgun (WGS) entry which is preliminary data.</text>
</comment>
<evidence type="ECO:0008006" key="4">
    <source>
        <dbReference type="Google" id="ProtNLM"/>
    </source>
</evidence>
<protein>
    <recommendedName>
        <fullName evidence="4">Ribosomal protein L32</fullName>
    </recommendedName>
</protein>
<dbReference type="EMBL" id="JAQIZT010000014">
    <property type="protein sequence ID" value="KAJ6972258.1"/>
    <property type="molecule type" value="Genomic_DNA"/>
</dbReference>
<dbReference type="AlphaFoldDB" id="A0AAD6LS80"/>
<feature type="chain" id="PRO_5041973102" description="Ribosomal protein L32" evidence="1">
    <location>
        <begin position="20"/>
        <end position="35"/>
    </location>
</feature>
<proteinExistence type="predicted"/>
<evidence type="ECO:0000313" key="2">
    <source>
        <dbReference type="EMBL" id="KAJ6972258.1"/>
    </source>
</evidence>
<reference evidence="2" key="1">
    <citation type="journal article" date="2023" name="Mol. Ecol. Resour.">
        <title>Chromosome-level genome assembly of a triploid poplar Populus alba 'Berolinensis'.</title>
        <authorList>
            <person name="Chen S."/>
            <person name="Yu Y."/>
            <person name="Wang X."/>
            <person name="Wang S."/>
            <person name="Zhang T."/>
            <person name="Zhou Y."/>
            <person name="He R."/>
            <person name="Meng N."/>
            <person name="Wang Y."/>
            <person name="Liu W."/>
            <person name="Liu Z."/>
            <person name="Liu J."/>
            <person name="Guo Q."/>
            <person name="Huang H."/>
            <person name="Sederoff R.R."/>
            <person name="Wang G."/>
            <person name="Qu G."/>
            <person name="Chen S."/>
        </authorList>
    </citation>
    <scope>NUCLEOTIDE SEQUENCE</scope>
    <source>
        <strain evidence="2">SC-2020</strain>
    </source>
</reference>